<evidence type="ECO:0000313" key="2">
    <source>
        <dbReference type="EMBL" id="CAL1371431.1"/>
    </source>
</evidence>
<accession>A0AAV2DE83</accession>
<feature type="compositionally biased region" description="Polar residues" evidence="1">
    <location>
        <begin position="81"/>
        <end position="91"/>
    </location>
</feature>
<organism evidence="2 3">
    <name type="scientific">Linum trigynum</name>
    <dbReference type="NCBI Taxonomy" id="586398"/>
    <lineage>
        <taxon>Eukaryota</taxon>
        <taxon>Viridiplantae</taxon>
        <taxon>Streptophyta</taxon>
        <taxon>Embryophyta</taxon>
        <taxon>Tracheophyta</taxon>
        <taxon>Spermatophyta</taxon>
        <taxon>Magnoliopsida</taxon>
        <taxon>eudicotyledons</taxon>
        <taxon>Gunneridae</taxon>
        <taxon>Pentapetalae</taxon>
        <taxon>rosids</taxon>
        <taxon>fabids</taxon>
        <taxon>Malpighiales</taxon>
        <taxon>Linaceae</taxon>
        <taxon>Linum</taxon>
    </lineage>
</organism>
<dbReference type="Proteomes" id="UP001497516">
    <property type="component" value="Chromosome 2"/>
</dbReference>
<evidence type="ECO:0000313" key="3">
    <source>
        <dbReference type="Proteomes" id="UP001497516"/>
    </source>
</evidence>
<feature type="region of interest" description="Disordered" evidence="1">
    <location>
        <begin position="1"/>
        <end position="111"/>
    </location>
</feature>
<reference evidence="2 3" key="1">
    <citation type="submission" date="2024-04" db="EMBL/GenBank/DDBJ databases">
        <authorList>
            <person name="Fracassetti M."/>
        </authorList>
    </citation>
    <scope>NUCLEOTIDE SEQUENCE [LARGE SCALE GENOMIC DNA]</scope>
</reference>
<keyword evidence="3" id="KW-1185">Reference proteome</keyword>
<dbReference type="AlphaFoldDB" id="A0AAV2DE83"/>
<feature type="compositionally biased region" description="Polar residues" evidence="1">
    <location>
        <begin position="25"/>
        <end position="34"/>
    </location>
</feature>
<proteinExistence type="predicted"/>
<name>A0AAV2DE83_9ROSI</name>
<gene>
    <name evidence="2" type="ORF">LTRI10_LOCUS13496</name>
</gene>
<dbReference type="EMBL" id="OZ034815">
    <property type="protein sequence ID" value="CAL1371431.1"/>
    <property type="molecule type" value="Genomic_DNA"/>
</dbReference>
<evidence type="ECO:0000256" key="1">
    <source>
        <dbReference type="SAM" id="MobiDB-lite"/>
    </source>
</evidence>
<protein>
    <submittedName>
        <fullName evidence="2">Uncharacterized protein</fullName>
    </submittedName>
</protein>
<feature type="compositionally biased region" description="Polar residues" evidence="1">
    <location>
        <begin position="43"/>
        <end position="65"/>
    </location>
</feature>
<sequence length="202" mass="22257">MESETNNEKKKANGSHEWGVKDSKGNSTSETQPTKVEGILVGQASSSNTTSSQDVVLGPNNTTIRILSGPPLVVDQKENFEPNSKSTTARQRSQKKTEESSLKQNQGKGINLKGIKKPLQINSDTKKALPKKPTNNNFPITLKAIEEFYSHTQLKAYEFQNILSGKPTNVDMMEMHDATTAKNQLENVDNQRDQTAVSEALI</sequence>
<feature type="compositionally biased region" description="Basic and acidic residues" evidence="1">
    <location>
        <begin position="1"/>
        <end position="11"/>
    </location>
</feature>